<reference evidence="6" key="1">
    <citation type="submission" date="2011-10" db="EMBL/GenBank/DDBJ databases">
        <authorList>
            <person name="Genoscope - CEA"/>
        </authorList>
    </citation>
    <scope>NUCLEOTIDE SEQUENCE</scope>
</reference>
<dbReference type="InterPro" id="IPR041366">
    <property type="entry name" value="Pre-PUA"/>
</dbReference>
<dbReference type="OrthoDB" id="199771at2759"/>
<dbReference type="OMA" id="PVIMTHD"/>
<dbReference type="Proteomes" id="UP000005222">
    <property type="component" value="Chromosome H"/>
</dbReference>
<dbReference type="InterPro" id="IPR003121">
    <property type="entry name" value="SWIB_MDM2_domain"/>
</dbReference>
<evidence type="ECO:0000256" key="1">
    <source>
        <dbReference type="ARBA" id="ARBA00010359"/>
    </source>
</evidence>
<dbReference type="InterPro" id="IPR015947">
    <property type="entry name" value="PUA-like_sf"/>
</dbReference>
<evidence type="ECO:0000259" key="4">
    <source>
        <dbReference type="PROSITE" id="PS51925"/>
    </source>
</evidence>
<sequence>MFKKKPHTKASSNIKSSERRRLFAEICKTYELSQAEIAKEDELAILPATTKQASFKTALGQSGTIFFDEREIPVWFQTRDSQVFPSLFTLWKYPSLLPIIKTHPHVIEIIANGADLMLPGTVPPFDVRATKGKIVAIADTESPTVPKAIGRCKLNLKDYTRVIGLKGIAADILHCIDDELCNLNDLIDIPVPEELEIKVPEPPREQEAQPLEDLDVQQLKSIPADSKNNEETITLEDESKKTNGLSKISSKEEENIASNIDDIAESVGQLDVSDVDRFYERSLLQTLQQDSIELPIAASSFMSNHIYKNLPIIDSQYCNIKKTSWKKTSKFLKAMEKLKYLKTKGKGEDLSIVELAPKDNPSVSNFVPHRTVGSSSKSTSHTKKQPGSDSSQKKGALTIVHIYKPRSVTKPFFSDVNESFNNYYQPQEIKTLLNNYIKLKNLTNPNNKSQVVLNDTLKSITGLNLGSHPRDVISKAFMKAFSPNYVILKSGEQLEDSGIHIFKGEPPSVNIVTEVRIGRKVVTRVSNFEHFYIKPPILADELKVKCSGSSTIGPCKQDPKLTEVTVQGPHGKTIIELLKSKGVPVSYIKFEDKTKKKK</sequence>
<dbReference type="EMBL" id="FO082053">
    <property type="protein sequence ID" value="CCE79957.1"/>
    <property type="molecule type" value="Genomic_DNA"/>
</dbReference>
<dbReference type="Proteomes" id="UP000005222">
    <property type="component" value="Chromosome G"/>
</dbReference>
<dbReference type="SUPFAM" id="SSF47592">
    <property type="entry name" value="SWIB/MDM2 domain"/>
    <property type="match status" value="1"/>
</dbReference>
<name>G8YH20_PICSO</name>
<evidence type="ECO:0000313" key="5">
    <source>
        <dbReference type="EMBL" id="CCE79957.1"/>
    </source>
</evidence>
<evidence type="ECO:0000313" key="7">
    <source>
        <dbReference type="Proteomes" id="UP000005222"/>
    </source>
</evidence>
<dbReference type="PROSITE" id="PS51925">
    <property type="entry name" value="SWIB_MDM2"/>
    <property type="match status" value="1"/>
</dbReference>
<dbReference type="Pfam" id="PF25304">
    <property type="entry name" value="WHD_eIF2D"/>
    <property type="match status" value="1"/>
</dbReference>
<dbReference type="InterPro" id="IPR001950">
    <property type="entry name" value="SUI1"/>
</dbReference>
<dbReference type="HOGENOM" id="CLU_012487_1_0_1"/>
<feature type="region of interest" description="Disordered" evidence="2">
    <location>
        <begin position="221"/>
        <end position="248"/>
    </location>
</feature>
<dbReference type="PANTHER" id="PTHR12217:SF4">
    <property type="entry name" value="EUKARYOTIC TRANSLATION INITIATION FACTOR 2D"/>
    <property type="match status" value="1"/>
</dbReference>
<dbReference type="Gene3D" id="3.30.780.10">
    <property type="entry name" value="SUI1-like domain"/>
    <property type="match status" value="1"/>
</dbReference>
<gene>
    <name evidence="6" type="primary">Piso0_003050</name>
    <name evidence="5" type="ORF">GNLVRS01_PISO0G03790g</name>
    <name evidence="6" type="ORF">GNLVRS01_PISO0H03791g</name>
</gene>
<keyword evidence="7" id="KW-1185">Reference proteome</keyword>
<dbReference type="Pfam" id="PF01253">
    <property type="entry name" value="SUI1"/>
    <property type="match status" value="1"/>
</dbReference>
<dbReference type="InterPro" id="IPR039757">
    <property type="entry name" value="EIF2D"/>
</dbReference>
<accession>G8YH20</accession>
<dbReference type="InterPro" id="IPR039759">
    <property type="entry name" value="eIF2D_SUI1"/>
</dbReference>
<dbReference type="InParanoid" id="G8YH20"/>
<dbReference type="PROSITE" id="PS50890">
    <property type="entry name" value="PUA"/>
    <property type="match status" value="1"/>
</dbReference>
<dbReference type="STRING" id="559304.G8YH20"/>
<dbReference type="InterPro" id="IPR058886">
    <property type="entry name" value="SWIB_eIF2D"/>
</dbReference>
<dbReference type="PANTHER" id="PTHR12217">
    <property type="entry name" value="EUKARYOTIC TRANSLATION INITIATION FACTOR 2D"/>
    <property type="match status" value="1"/>
</dbReference>
<dbReference type="SUPFAM" id="SSF55159">
    <property type="entry name" value="eIF1-like"/>
    <property type="match status" value="1"/>
</dbReference>
<dbReference type="InterPro" id="IPR036885">
    <property type="entry name" value="SWIB_MDM2_dom_sf"/>
</dbReference>
<reference evidence="7" key="2">
    <citation type="journal article" date="2012" name="G3 (Bethesda)">
        <title>Pichia sorbitophila, an interspecies yeast hybrid reveals early steps of genome resolution following polyploidization.</title>
        <authorList>
            <person name="Leh Louis V."/>
            <person name="Despons L."/>
            <person name="Friedrich A."/>
            <person name="Martin T."/>
            <person name="Durrens P."/>
            <person name="Casaregola S."/>
            <person name="Neuveglise C."/>
            <person name="Fairhead C."/>
            <person name="Marck C."/>
            <person name="Cruz J.A."/>
            <person name="Straub M.L."/>
            <person name="Kugler V."/>
            <person name="Sacerdot C."/>
            <person name="Uzunov Z."/>
            <person name="Thierry A."/>
            <person name="Weiss S."/>
            <person name="Bleykasten C."/>
            <person name="De Montigny J."/>
            <person name="Jacques N."/>
            <person name="Jung P."/>
            <person name="Lemaire M."/>
            <person name="Mallet S."/>
            <person name="Morel G."/>
            <person name="Richard G.F."/>
            <person name="Sarkar A."/>
            <person name="Savel G."/>
            <person name="Schacherer J."/>
            <person name="Seret M.L."/>
            <person name="Talla E."/>
            <person name="Samson G."/>
            <person name="Jubin C."/>
            <person name="Poulain J."/>
            <person name="Vacherie B."/>
            <person name="Barbe V."/>
            <person name="Pelletier E."/>
            <person name="Sherman D.J."/>
            <person name="Westhof E."/>
            <person name="Weissenbach J."/>
            <person name="Baret P.V."/>
            <person name="Wincker P."/>
            <person name="Gaillardin C."/>
            <person name="Dujon B."/>
            <person name="Souciet J.L."/>
        </authorList>
    </citation>
    <scope>NUCLEOTIDE SEQUENCE [LARGE SCALE GENOMIC DNA]</scope>
    <source>
        <strain evidence="7">ATCC MYA-4447 / BCRC 22081 / CBS 7064 / NBRC 10061 / NRRL Y-12695</strain>
    </source>
</reference>
<dbReference type="FunFam" id="3.30.780.10:FF:000008">
    <property type="entry name" value="eukaryotic translation initiation factor 2D"/>
    <property type="match status" value="1"/>
</dbReference>
<evidence type="ECO:0000259" key="3">
    <source>
        <dbReference type="PROSITE" id="PS50296"/>
    </source>
</evidence>
<organism evidence="6 7">
    <name type="scientific">Pichia sorbitophila (strain ATCC MYA-4447 / BCRC 22081 / CBS 7064 / NBRC 10061 / NRRL Y-12695)</name>
    <name type="common">Hybrid yeast</name>
    <dbReference type="NCBI Taxonomy" id="559304"/>
    <lineage>
        <taxon>Eukaryota</taxon>
        <taxon>Fungi</taxon>
        <taxon>Dikarya</taxon>
        <taxon>Ascomycota</taxon>
        <taxon>Saccharomycotina</taxon>
        <taxon>Pichiomycetes</taxon>
        <taxon>Debaryomycetaceae</taxon>
        <taxon>Millerozyma</taxon>
    </lineage>
</organism>
<dbReference type="Pfam" id="PF26291">
    <property type="entry name" value="SWIB_eIF2D"/>
    <property type="match status" value="1"/>
</dbReference>
<dbReference type="Gene3D" id="3.10.400.20">
    <property type="match status" value="1"/>
</dbReference>
<dbReference type="InterPro" id="IPR048248">
    <property type="entry name" value="PUA_eIF2d-like"/>
</dbReference>
<dbReference type="InterPro" id="IPR057429">
    <property type="entry name" value="WH_eIF2D"/>
</dbReference>
<dbReference type="CDD" id="cd11608">
    <property type="entry name" value="eIF2D_C"/>
    <property type="match status" value="1"/>
</dbReference>
<dbReference type="GO" id="GO:0003743">
    <property type="term" value="F:translation initiation factor activity"/>
    <property type="evidence" value="ECO:0007669"/>
    <property type="project" value="InterPro"/>
</dbReference>
<dbReference type="eggNOG" id="KOG2522">
    <property type="taxonomic scope" value="Eukaryota"/>
</dbReference>
<dbReference type="FunCoup" id="G8YH20">
    <property type="interactions" value="817"/>
</dbReference>
<protein>
    <submittedName>
        <fullName evidence="6">Piso0_003050 protein</fullName>
    </submittedName>
</protein>
<dbReference type="InterPro" id="IPR036877">
    <property type="entry name" value="SUI1_dom_sf"/>
</dbReference>
<evidence type="ECO:0000313" key="6">
    <source>
        <dbReference type="EMBL" id="CCE80722.1"/>
    </source>
</evidence>
<feature type="domain" description="DM2" evidence="4">
    <location>
        <begin position="401"/>
        <end position="483"/>
    </location>
</feature>
<dbReference type="AlphaFoldDB" id="G8YH20"/>
<dbReference type="EMBL" id="FO082052">
    <property type="protein sequence ID" value="CCE80722.1"/>
    <property type="molecule type" value="Genomic_DNA"/>
</dbReference>
<dbReference type="Gene3D" id="1.10.245.10">
    <property type="entry name" value="SWIB/MDM2 domain"/>
    <property type="match status" value="1"/>
</dbReference>
<evidence type="ECO:0000256" key="2">
    <source>
        <dbReference type="SAM" id="MobiDB-lite"/>
    </source>
</evidence>
<dbReference type="Pfam" id="PF17832">
    <property type="entry name" value="Pre-PUA"/>
    <property type="match status" value="1"/>
</dbReference>
<dbReference type="SUPFAM" id="SSF88697">
    <property type="entry name" value="PUA domain-like"/>
    <property type="match status" value="1"/>
</dbReference>
<dbReference type="PROSITE" id="PS50296">
    <property type="entry name" value="SUI1"/>
    <property type="match status" value="1"/>
</dbReference>
<comment type="similarity">
    <text evidence="1">Belongs to the eIF2D family.</text>
</comment>
<feature type="region of interest" description="Disordered" evidence="2">
    <location>
        <begin position="361"/>
        <end position="394"/>
    </location>
</feature>
<dbReference type="Pfam" id="PF26292">
    <property type="entry name" value="PUA_elF2D"/>
    <property type="match status" value="1"/>
</dbReference>
<dbReference type="CDD" id="cd21156">
    <property type="entry name" value="PUA_eIF2d-like"/>
    <property type="match status" value="1"/>
</dbReference>
<feature type="domain" description="SUI1" evidence="3">
    <location>
        <begin position="509"/>
        <end position="582"/>
    </location>
</feature>
<dbReference type="GO" id="GO:0001731">
    <property type="term" value="P:formation of translation preinitiation complex"/>
    <property type="evidence" value="ECO:0007669"/>
    <property type="project" value="InterPro"/>
</dbReference>
<proteinExistence type="inferred from homology"/>